<feature type="region of interest" description="Disordered" evidence="1">
    <location>
        <begin position="162"/>
        <end position="188"/>
    </location>
</feature>
<evidence type="ECO:0000256" key="1">
    <source>
        <dbReference type="SAM" id="MobiDB-lite"/>
    </source>
</evidence>
<evidence type="ECO:0000313" key="3">
    <source>
        <dbReference type="Proteomes" id="UP001321760"/>
    </source>
</evidence>
<dbReference type="AlphaFoldDB" id="A0AAV9GMF0"/>
<accession>A0AAV9GMF0</accession>
<comment type="caution">
    <text evidence="2">The sequence shown here is derived from an EMBL/GenBank/DDBJ whole genome shotgun (WGS) entry which is preliminary data.</text>
</comment>
<feature type="compositionally biased region" description="Polar residues" evidence="1">
    <location>
        <begin position="162"/>
        <end position="171"/>
    </location>
</feature>
<organism evidence="2 3">
    <name type="scientific">Podospora aff. communis PSN243</name>
    <dbReference type="NCBI Taxonomy" id="3040156"/>
    <lineage>
        <taxon>Eukaryota</taxon>
        <taxon>Fungi</taxon>
        <taxon>Dikarya</taxon>
        <taxon>Ascomycota</taxon>
        <taxon>Pezizomycotina</taxon>
        <taxon>Sordariomycetes</taxon>
        <taxon>Sordariomycetidae</taxon>
        <taxon>Sordariales</taxon>
        <taxon>Podosporaceae</taxon>
        <taxon>Podospora</taxon>
    </lineage>
</organism>
<keyword evidence="3" id="KW-1185">Reference proteome</keyword>
<reference evidence="2" key="1">
    <citation type="journal article" date="2023" name="Mol. Phylogenet. Evol.">
        <title>Genome-scale phylogeny and comparative genomics of the fungal order Sordariales.</title>
        <authorList>
            <person name="Hensen N."/>
            <person name="Bonometti L."/>
            <person name="Westerberg I."/>
            <person name="Brannstrom I.O."/>
            <person name="Guillou S."/>
            <person name="Cros-Aarteil S."/>
            <person name="Calhoun S."/>
            <person name="Haridas S."/>
            <person name="Kuo A."/>
            <person name="Mondo S."/>
            <person name="Pangilinan J."/>
            <person name="Riley R."/>
            <person name="LaButti K."/>
            <person name="Andreopoulos B."/>
            <person name="Lipzen A."/>
            <person name="Chen C."/>
            <person name="Yan M."/>
            <person name="Daum C."/>
            <person name="Ng V."/>
            <person name="Clum A."/>
            <person name="Steindorff A."/>
            <person name="Ohm R.A."/>
            <person name="Martin F."/>
            <person name="Silar P."/>
            <person name="Natvig D.O."/>
            <person name="Lalanne C."/>
            <person name="Gautier V."/>
            <person name="Ament-Velasquez S.L."/>
            <person name="Kruys A."/>
            <person name="Hutchinson M.I."/>
            <person name="Powell A.J."/>
            <person name="Barry K."/>
            <person name="Miller A.N."/>
            <person name="Grigoriev I.V."/>
            <person name="Debuchy R."/>
            <person name="Gladieux P."/>
            <person name="Hiltunen Thoren M."/>
            <person name="Johannesson H."/>
        </authorList>
    </citation>
    <scope>NUCLEOTIDE SEQUENCE</scope>
    <source>
        <strain evidence="2">PSN243</strain>
    </source>
</reference>
<dbReference type="EMBL" id="MU865937">
    <property type="protein sequence ID" value="KAK4449418.1"/>
    <property type="molecule type" value="Genomic_DNA"/>
</dbReference>
<feature type="region of interest" description="Disordered" evidence="1">
    <location>
        <begin position="83"/>
        <end position="116"/>
    </location>
</feature>
<reference evidence="2" key="2">
    <citation type="submission" date="2023-05" db="EMBL/GenBank/DDBJ databases">
        <authorList>
            <consortium name="Lawrence Berkeley National Laboratory"/>
            <person name="Steindorff A."/>
            <person name="Hensen N."/>
            <person name="Bonometti L."/>
            <person name="Westerberg I."/>
            <person name="Brannstrom I.O."/>
            <person name="Guillou S."/>
            <person name="Cros-Aarteil S."/>
            <person name="Calhoun S."/>
            <person name="Haridas S."/>
            <person name="Kuo A."/>
            <person name="Mondo S."/>
            <person name="Pangilinan J."/>
            <person name="Riley R."/>
            <person name="Labutti K."/>
            <person name="Andreopoulos B."/>
            <person name="Lipzen A."/>
            <person name="Chen C."/>
            <person name="Yanf M."/>
            <person name="Daum C."/>
            <person name="Ng V."/>
            <person name="Clum A."/>
            <person name="Ohm R."/>
            <person name="Martin F."/>
            <person name="Silar P."/>
            <person name="Natvig D."/>
            <person name="Lalanne C."/>
            <person name="Gautier V."/>
            <person name="Ament-Velasquez S.L."/>
            <person name="Kruys A."/>
            <person name="Hutchinson M.I."/>
            <person name="Powell A.J."/>
            <person name="Barry K."/>
            <person name="Miller A.N."/>
            <person name="Grigoriev I.V."/>
            <person name="Debuchy R."/>
            <person name="Gladieux P."/>
            <person name="Thoren M.H."/>
            <person name="Johannesson H."/>
        </authorList>
    </citation>
    <scope>NUCLEOTIDE SEQUENCE</scope>
    <source>
        <strain evidence="2">PSN243</strain>
    </source>
</reference>
<sequence length="233" mass="25663">MNELHDTKRPICPSRLEAELHKQRAATTNSKHWHCKVMPCPNRCSDETSSCHCARTIGRSAMEVPVNLAAIIRLGICRGPLLGPSPPQKRHKSPDHTFGTLPGHSSPPDGFPSHPWTACPRLSPLAAQQKLPIQVALASETASGIWQAWIAHRLGGILASVEDSSPGTSSIDTERRMGRHASQGRPRKGWRLFPSLRETTGPQMGIHLSNSLSWIVRMGIREKDGAPHRAFNW</sequence>
<dbReference type="Proteomes" id="UP001321760">
    <property type="component" value="Unassembled WGS sequence"/>
</dbReference>
<evidence type="ECO:0000313" key="2">
    <source>
        <dbReference type="EMBL" id="KAK4449418.1"/>
    </source>
</evidence>
<gene>
    <name evidence="2" type="ORF">QBC34DRAFT_89947</name>
</gene>
<proteinExistence type="predicted"/>
<name>A0AAV9GMF0_9PEZI</name>
<protein>
    <submittedName>
        <fullName evidence="2">Uncharacterized protein</fullName>
    </submittedName>
</protein>